<dbReference type="InterPro" id="IPR035979">
    <property type="entry name" value="RBD_domain_sf"/>
</dbReference>
<dbReference type="CDD" id="cd00590">
    <property type="entry name" value="RRM_SF"/>
    <property type="match status" value="1"/>
</dbReference>
<dbReference type="Gene3D" id="3.30.70.330">
    <property type="match status" value="1"/>
</dbReference>
<dbReference type="SUPFAM" id="SSF54928">
    <property type="entry name" value="RNA-binding domain, RBD"/>
    <property type="match status" value="1"/>
</dbReference>
<dbReference type="AlphaFoldDB" id="A0A9Q0J650"/>
<dbReference type="PANTHER" id="PTHR34427">
    <property type="entry name" value="DUF4283 DOMAIN PROTEIN"/>
    <property type="match status" value="1"/>
</dbReference>
<reference evidence="4" key="1">
    <citation type="submission" date="2022-02" db="EMBL/GenBank/DDBJ databases">
        <authorList>
            <person name="Henning P.M."/>
            <person name="McCubbin A.G."/>
            <person name="Shore J.S."/>
        </authorList>
    </citation>
    <scope>NUCLEOTIDE SEQUENCE</scope>
    <source>
        <strain evidence="4">F60SS</strain>
        <tissue evidence="4">Leaves</tissue>
    </source>
</reference>
<dbReference type="GO" id="GO:0003723">
    <property type="term" value="F:RNA binding"/>
    <property type="evidence" value="ECO:0007669"/>
    <property type="project" value="UniProtKB-UniRule"/>
</dbReference>
<evidence type="ECO:0000256" key="2">
    <source>
        <dbReference type="SAM" id="MobiDB-lite"/>
    </source>
</evidence>
<reference evidence="4" key="2">
    <citation type="journal article" date="2023" name="Plants (Basel)">
        <title>Annotation of the Turnera subulata (Passifloraceae) Draft Genome Reveals the S-Locus Evolved after the Divergence of Turneroideae from Passifloroideae in a Stepwise Manner.</title>
        <authorList>
            <person name="Henning P.M."/>
            <person name="Roalson E.H."/>
            <person name="Mir W."/>
            <person name="McCubbin A.G."/>
            <person name="Shore J.S."/>
        </authorList>
    </citation>
    <scope>NUCLEOTIDE SEQUENCE</scope>
    <source>
        <strain evidence="4">F60SS</strain>
    </source>
</reference>
<dbReference type="PROSITE" id="PS50102">
    <property type="entry name" value="RRM"/>
    <property type="match status" value="1"/>
</dbReference>
<accession>A0A9Q0J650</accession>
<gene>
    <name evidence="4" type="ORF">Tsubulata_015709</name>
</gene>
<dbReference type="SMART" id="SM00360">
    <property type="entry name" value="RRM"/>
    <property type="match status" value="1"/>
</dbReference>
<name>A0A9Q0J650_9ROSI</name>
<sequence>MSPGLPCGLQPYRNQTCNPSASTLPLHHSTQACNLSAPSPSYHHQIWPENAQTIPLPKTLPGNPNPQTFYTHHLPLSRSTTNHQPQPQPYNKPLQFSRWNRRTIQAAVSNNQVTSLYVSNIPRRWSPTDIHLVMSKYGDVMDVFIPAKPNKWGKRYAFVRFKNNVNATYLTQRINSMVVDGERIWSCLARGRSGSLKASEGRQKPFENQRNAQDHRSFVDVVRTNEDRPVKQSNFNNGGENSVSSFIPKDGDAEWLQRCAFGILKMPMPFGMLKDLLINAALPIDKVIPLGGVSFLLKFLSTSAMMEMVANVPTVLSRIFDEFRPWREGDSASNRLCWVLVKGIPPNAWNMNFFRLISSCVRKMVDWSMETGSKERMDVAEVLVLTSNNTFINKVLSVKIGGNRYEIGLFETHNDSLDWTWSSPSSDCGVLTDAGGNTRPTLGDASAEPKADAHGIQNLIENYPRTRSNQL</sequence>
<protein>
    <recommendedName>
        <fullName evidence="3">RRM domain-containing protein</fullName>
    </recommendedName>
</protein>
<evidence type="ECO:0000313" key="5">
    <source>
        <dbReference type="Proteomes" id="UP001141552"/>
    </source>
</evidence>
<keyword evidence="5" id="KW-1185">Reference proteome</keyword>
<evidence type="ECO:0000259" key="3">
    <source>
        <dbReference type="PROSITE" id="PS50102"/>
    </source>
</evidence>
<keyword evidence="1" id="KW-0694">RNA-binding</keyword>
<evidence type="ECO:0000256" key="1">
    <source>
        <dbReference type="PROSITE-ProRule" id="PRU00176"/>
    </source>
</evidence>
<dbReference type="InterPro" id="IPR000504">
    <property type="entry name" value="RRM_dom"/>
</dbReference>
<organism evidence="4 5">
    <name type="scientific">Turnera subulata</name>
    <dbReference type="NCBI Taxonomy" id="218843"/>
    <lineage>
        <taxon>Eukaryota</taxon>
        <taxon>Viridiplantae</taxon>
        <taxon>Streptophyta</taxon>
        <taxon>Embryophyta</taxon>
        <taxon>Tracheophyta</taxon>
        <taxon>Spermatophyta</taxon>
        <taxon>Magnoliopsida</taxon>
        <taxon>eudicotyledons</taxon>
        <taxon>Gunneridae</taxon>
        <taxon>Pentapetalae</taxon>
        <taxon>rosids</taxon>
        <taxon>fabids</taxon>
        <taxon>Malpighiales</taxon>
        <taxon>Passifloraceae</taxon>
        <taxon>Turnera</taxon>
    </lineage>
</organism>
<dbReference type="InterPro" id="IPR012677">
    <property type="entry name" value="Nucleotide-bd_a/b_plait_sf"/>
</dbReference>
<feature type="region of interest" description="Disordered" evidence="2">
    <location>
        <begin position="432"/>
        <end position="453"/>
    </location>
</feature>
<dbReference type="Pfam" id="PF00076">
    <property type="entry name" value="RRM_1"/>
    <property type="match status" value="1"/>
</dbReference>
<proteinExistence type="predicted"/>
<evidence type="ECO:0000313" key="4">
    <source>
        <dbReference type="EMBL" id="KAJ4829457.1"/>
    </source>
</evidence>
<comment type="caution">
    <text evidence="4">The sequence shown here is derived from an EMBL/GenBank/DDBJ whole genome shotgun (WGS) entry which is preliminary data.</text>
</comment>
<dbReference type="PANTHER" id="PTHR34427:SF5">
    <property type="entry name" value="DUF4283 DOMAIN-CONTAINING PROTEIN"/>
    <property type="match status" value="1"/>
</dbReference>
<dbReference type="EMBL" id="JAKUCV010005896">
    <property type="protein sequence ID" value="KAJ4829457.1"/>
    <property type="molecule type" value="Genomic_DNA"/>
</dbReference>
<dbReference type="OrthoDB" id="861279at2759"/>
<feature type="domain" description="RRM" evidence="3">
    <location>
        <begin position="114"/>
        <end position="201"/>
    </location>
</feature>
<dbReference type="Proteomes" id="UP001141552">
    <property type="component" value="Unassembled WGS sequence"/>
</dbReference>